<comment type="similarity">
    <text evidence="1">Belongs to the poly(ADP-ribose) glycohydrolase family.</text>
</comment>
<feature type="active site" evidence="4">
    <location>
        <position position="367"/>
    </location>
</feature>
<dbReference type="GO" id="GO:0006282">
    <property type="term" value="P:regulation of DNA repair"/>
    <property type="evidence" value="ECO:0007669"/>
    <property type="project" value="InterPro"/>
</dbReference>
<feature type="active site" evidence="4">
    <location>
        <position position="349"/>
    </location>
</feature>
<dbReference type="InterPro" id="IPR007724">
    <property type="entry name" value="Poly_GlycHdrlase"/>
</dbReference>
<feature type="binding site" evidence="5">
    <location>
        <position position="352"/>
    </location>
    <ligand>
        <name>substrate</name>
    </ligand>
</feature>
<sequence>HENTAVKQTNDLRFRTVGQKVFRAYKAEDEDDKPDKIASSVFITVSLFKLKTLWGPSCNQESEAVTTARINKLKELHASDIESLRRYDDMYPDLNHKSTSDVLLICISSSPNGIVHEPYPLMCTDMTYGWNCEERYVRLPYSVCNIVDGIPRYRIMKNAISKLLEPLKSYEEIEVCIKSYSNIKCFDALKYFFDIFLDAGVRAKYLSSVVPFIAKLALQSPLLITQPLPLLRRGQSCSVTMSQHQAASLLAHAFFCTYPSRNNLNNRFSLINFNRLFSMRTANVVEKLRCLLHYFDVISEKMPEGLLSFRRQNDSVQCVWSSLQLPLSPLYVSSVGSIEDSGYGMLEVDFANKYIGGGVLSSGCVQEEIRFLIYPELIISMLLCEKLDNNEAVVICGAERFSNYVGYGSSFRWCPMEIKNPLPRDRFRRLCCELVAMDALPFYNKQKQFNIDAVNRELFKVAAYVGFAVKDDTFKPVATGKWGCGAFGGDLDLKSMIQLMASSARKRPLCYFTFGDSKFAEDFRKVYRALVNAEISVGELYDMIGEYCFKHDKHNSLRLFKFILSKLENTTHYGKYQSRQKMVS</sequence>
<evidence type="ECO:0000313" key="10">
    <source>
        <dbReference type="WBParaSite" id="TCLT_0000532201-mRNA-1"/>
    </source>
</evidence>
<dbReference type="STRING" id="103827.A0A0N5CY18"/>
<proteinExistence type="inferred from homology"/>
<reference evidence="8 9" key="2">
    <citation type="submission" date="2018-11" db="EMBL/GenBank/DDBJ databases">
        <authorList>
            <consortium name="Pathogen Informatics"/>
        </authorList>
    </citation>
    <scope>NUCLEOTIDE SEQUENCE [LARGE SCALE GENOMIC DNA]</scope>
</reference>
<evidence type="ECO:0000256" key="4">
    <source>
        <dbReference type="PIRSR" id="PIRSR607724-1"/>
    </source>
</evidence>
<evidence type="ECO:0000313" key="9">
    <source>
        <dbReference type="Proteomes" id="UP000276776"/>
    </source>
</evidence>
<evidence type="ECO:0000256" key="2">
    <source>
        <dbReference type="ARBA" id="ARBA00012255"/>
    </source>
</evidence>
<feature type="binding site" evidence="5">
    <location>
        <position position="366"/>
    </location>
    <ligand>
        <name>substrate</name>
    </ligand>
</feature>
<dbReference type="OMA" id="RPLCYFT"/>
<dbReference type="GO" id="GO:0009225">
    <property type="term" value="P:nucleotide-sugar metabolic process"/>
    <property type="evidence" value="ECO:0007669"/>
    <property type="project" value="TreeGrafter"/>
</dbReference>
<dbReference type="InterPro" id="IPR048362">
    <property type="entry name" value="PARG_helical"/>
</dbReference>
<evidence type="ECO:0000256" key="3">
    <source>
        <dbReference type="ARBA" id="ARBA00022801"/>
    </source>
</evidence>
<dbReference type="GO" id="GO:0005634">
    <property type="term" value="C:nucleus"/>
    <property type="evidence" value="ECO:0007669"/>
    <property type="project" value="TreeGrafter"/>
</dbReference>
<dbReference type="EC" id="3.2.1.143" evidence="2"/>
<dbReference type="AlphaFoldDB" id="A0A0N5CY18"/>
<feature type="domain" description="PARG catalytic Macro" evidence="6">
    <location>
        <begin position="320"/>
        <end position="520"/>
    </location>
</feature>
<dbReference type="WBParaSite" id="TCLT_0000532201-mRNA-1">
    <property type="protein sequence ID" value="TCLT_0000532201-mRNA-1"/>
    <property type="gene ID" value="TCLT_0000532201"/>
</dbReference>
<dbReference type="GO" id="GO:1990966">
    <property type="term" value="P:ATP generation from poly-ADP-D-ribose"/>
    <property type="evidence" value="ECO:0007669"/>
    <property type="project" value="TreeGrafter"/>
</dbReference>
<dbReference type="Pfam" id="PF05028">
    <property type="entry name" value="PARG_cat_C"/>
    <property type="match status" value="1"/>
</dbReference>
<dbReference type="Proteomes" id="UP000276776">
    <property type="component" value="Unassembled WGS sequence"/>
</dbReference>
<organism evidence="10">
    <name type="scientific">Thelazia callipaeda</name>
    <name type="common">Oriental eyeworm</name>
    <name type="synonym">Parasitic nematode</name>
    <dbReference type="NCBI Taxonomy" id="103827"/>
    <lineage>
        <taxon>Eukaryota</taxon>
        <taxon>Metazoa</taxon>
        <taxon>Ecdysozoa</taxon>
        <taxon>Nematoda</taxon>
        <taxon>Chromadorea</taxon>
        <taxon>Rhabditida</taxon>
        <taxon>Spirurina</taxon>
        <taxon>Spiruromorpha</taxon>
        <taxon>Thelazioidea</taxon>
        <taxon>Thelaziidae</taxon>
        <taxon>Thelazia</taxon>
    </lineage>
</organism>
<reference evidence="10" key="1">
    <citation type="submission" date="2017-02" db="UniProtKB">
        <authorList>
            <consortium name="WormBaseParasite"/>
        </authorList>
    </citation>
    <scope>IDENTIFICATION</scope>
</reference>
<feature type="active site" evidence="4">
    <location>
        <position position="368"/>
    </location>
</feature>
<dbReference type="GO" id="GO:0004649">
    <property type="term" value="F:poly(ADP-ribose) glycohydrolase activity"/>
    <property type="evidence" value="ECO:0007669"/>
    <property type="project" value="UniProtKB-EC"/>
</dbReference>
<feature type="binding site" evidence="5">
    <location>
        <position position="407"/>
    </location>
    <ligand>
        <name>substrate</name>
    </ligand>
</feature>
<protein>
    <recommendedName>
        <fullName evidence="2">poly(ADP-ribose) glycohydrolase</fullName>
        <ecNumber evidence="2">3.2.1.143</ecNumber>
    </recommendedName>
</protein>
<dbReference type="Pfam" id="PF20811">
    <property type="entry name" value="PARG_cat_N"/>
    <property type="match status" value="1"/>
</dbReference>
<evidence type="ECO:0000259" key="6">
    <source>
        <dbReference type="Pfam" id="PF05028"/>
    </source>
</evidence>
<accession>A0A0N5CY18</accession>
<keyword evidence="3" id="KW-0378">Hydrolase</keyword>
<dbReference type="GO" id="GO:0005737">
    <property type="term" value="C:cytoplasm"/>
    <property type="evidence" value="ECO:0007669"/>
    <property type="project" value="TreeGrafter"/>
</dbReference>
<dbReference type="GO" id="GO:0005975">
    <property type="term" value="P:carbohydrate metabolic process"/>
    <property type="evidence" value="ECO:0007669"/>
    <property type="project" value="InterPro"/>
</dbReference>
<keyword evidence="9" id="KW-1185">Reference proteome</keyword>
<evidence type="ECO:0000313" key="8">
    <source>
        <dbReference type="EMBL" id="VDN02538.1"/>
    </source>
</evidence>
<gene>
    <name evidence="8" type="ORF">TCLT_LOCUS5311</name>
</gene>
<dbReference type="PANTHER" id="PTHR12837:SF15">
    <property type="entry name" value="POLY(ADP-RIBOSE) GLYCOHYDROLASE"/>
    <property type="match status" value="1"/>
</dbReference>
<dbReference type="PANTHER" id="PTHR12837">
    <property type="entry name" value="POLY ADP-RIBOSE GLYCOHYDROLASE"/>
    <property type="match status" value="1"/>
</dbReference>
<dbReference type="InterPro" id="IPR046372">
    <property type="entry name" value="PARG_cat_C"/>
</dbReference>
<dbReference type="EMBL" id="UYYF01004332">
    <property type="protein sequence ID" value="VDN02538.1"/>
    <property type="molecule type" value="Genomic_DNA"/>
</dbReference>
<evidence type="ECO:0000256" key="5">
    <source>
        <dbReference type="PIRSR" id="PIRSR607724-2"/>
    </source>
</evidence>
<evidence type="ECO:0000256" key="1">
    <source>
        <dbReference type="ARBA" id="ARBA00009545"/>
    </source>
</evidence>
<evidence type="ECO:0000259" key="7">
    <source>
        <dbReference type="Pfam" id="PF20811"/>
    </source>
</evidence>
<name>A0A0N5CY18_THECL</name>
<dbReference type="OrthoDB" id="1937899at2759"/>
<feature type="domain" description="PARG helical" evidence="7">
    <location>
        <begin position="202"/>
        <end position="311"/>
    </location>
</feature>